<proteinExistence type="predicted"/>
<reference evidence="1" key="1">
    <citation type="submission" date="2022-10" db="EMBL/GenBank/DDBJ databases">
        <title>The complete genomes of actinobacterial strains from the NBC collection.</title>
        <authorList>
            <person name="Joergensen T.S."/>
            <person name="Alvarez Arevalo M."/>
            <person name="Sterndorff E.B."/>
            <person name="Faurdal D."/>
            <person name="Vuksanovic O."/>
            <person name="Mourched A.-S."/>
            <person name="Charusanti P."/>
            <person name="Shaw S."/>
            <person name="Blin K."/>
            <person name="Weber T."/>
        </authorList>
    </citation>
    <scope>NUCLEOTIDE SEQUENCE</scope>
    <source>
        <strain evidence="1">NBC_00119</strain>
    </source>
</reference>
<dbReference type="EMBL" id="CP108195">
    <property type="protein sequence ID" value="WTS09936.1"/>
    <property type="molecule type" value="Genomic_DNA"/>
</dbReference>
<organism evidence="1">
    <name type="scientific">Streptomyces sp. NBC_00119</name>
    <dbReference type="NCBI Taxonomy" id="2975659"/>
    <lineage>
        <taxon>Bacteria</taxon>
        <taxon>Bacillati</taxon>
        <taxon>Actinomycetota</taxon>
        <taxon>Actinomycetes</taxon>
        <taxon>Kitasatosporales</taxon>
        <taxon>Streptomycetaceae</taxon>
        <taxon>Streptomyces</taxon>
    </lineage>
</organism>
<gene>
    <name evidence="1" type="ORF">OHU69_01705</name>
</gene>
<accession>A0AAU1TZJ9</accession>
<sequence>MTDPAFCGVSRAHLGDVIEELADLWLARRESELRERRGAERQREAGAGPKHDLVFTDRLLDTLVHLRIGDGVRRGLHCRGAPWAWARSRSGRSSAGP</sequence>
<protein>
    <submittedName>
        <fullName evidence="1">Uncharacterized protein</fullName>
    </submittedName>
</protein>
<evidence type="ECO:0000313" key="1">
    <source>
        <dbReference type="EMBL" id="WTS09936.1"/>
    </source>
</evidence>
<name>A0AAU1TZJ9_9ACTN</name>
<dbReference type="AlphaFoldDB" id="A0AAU1TZJ9"/>